<proteinExistence type="predicted"/>
<accession>X0RSG4</accession>
<comment type="caution">
    <text evidence="1">The sequence shown here is derived from an EMBL/GenBank/DDBJ whole genome shotgun (WGS) entry which is preliminary data.</text>
</comment>
<sequence>MTKTDLVTTDIKTDPAATDIQVHRFIVEGFSNADILEYLDKNGITIEDAKRSFENALNKFIKASKMPKSVMHGWCLEAYRDLYRRLLETGDYTGALRAVKEISSLADVMPKPKKVGKEKTDTKEKKKDMDNYYDSIGLKGE</sequence>
<dbReference type="EMBL" id="BARS01007955">
    <property type="protein sequence ID" value="GAF71789.1"/>
    <property type="molecule type" value="Genomic_DNA"/>
</dbReference>
<name>X0RSG4_9ZZZZ</name>
<evidence type="ECO:0000313" key="1">
    <source>
        <dbReference type="EMBL" id="GAF71789.1"/>
    </source>
</evidence>
<gene>
    <name evidence="1" type="ORF">S01H1_15248</name>
</gene>
<reference evidence="1" key="1">
    <citation type="journal article" date="2014" name="Front. Microbiol.">
        <title>High frequency of phylogenetically diverse reductive dehalogenase-homologous genes in deep subseafloor sedimentary metagenomes.</title>
        <authorList>
            <person name="Kawai M."/>
            <person name="Futagami T."/>
            <person name="Toyoda A."/>
            <person name="Takaki Y."/>
            <person name="Nishi S."/>
            <person name="Hori S."/>
            <person name="Arai W."/>
            <person name="Tsubouchi T."/>
            <person name="Morono Y."/>
            <person name="Uchiyama I."/>
            <person name="Ito T."/>
            <person name="Fujiyama A."/>
            <person name="Inagaki F."/>
            <person name="Takami H."/>
        </authorList>
    </citation>
    <scope>NUCLEOTIDE SEQUENCE</scope>
    <source>
        <strain evidence="1">Expedition CK06-06</strain>
    </source>
</reference>
<protein>
    <submittedName>
        <fullName evidence="1">Uncharacterized protein</fullName>
    </submittedName>
</protein>
<feature type="non-terminal residue" evidence="1">
    <location>
        <position position="141"/>
    </location>
</feature>
<organism evidence="1">
    <name type="scientific">marine sediment metagenome</name>
    <dbReference type="NCBI Taxonomy" id="412755"/>
    <lineage>
        <taxon>unclassified sequences</taxon>
        <taxon>metagenomes</taxon>
        <taxon>ecological metagenomes</taxon>
    </lineage>
</organism>
<dbReference type="AlphaFoldDB" id="X0RSG4"/>